<keyword evidence="2" id="KW-1185">Reference proteome</keyword>
<name>A0A9P5WWM5_9AGAR</name>
<organism evidence="1 2">
    <name type="scientific">Macrolepiota fuliginosa MF-IS2</name>
    <dbReference type="NCBI Taxonomy" id="1400762"/>
    <lineage>
        <taxon>Eukaryota</taxon>
        <taxon>Fungi</taxon>
        <taxon>Dikarya</taxon>
        <taxon>Basidiomycota</taxon>
        <taxon>Agaricomycotina</taxon>
        <taxon>Agaricomycetes</taxon>
        <taxon>Agaricomycetidae</taxon>
        <taxon>Agaricales</taxon>
        <taxon>Agaricineae</taxon>
        <taxon>Agaricaceae</taxon>
        <taxon>Macrolepiota</taxon>
    </lineage>
</organism>
<evidence type="ECO:0000313" key="2">
    <source>
        <dbReference type="Proteomes" id="UP000807342"/>
    </source>
</evidence>
<reference evidence="1" key="1">
    <citation type="submission" date="2020-11" db="EMBL/GenBank/DDBJ databases">
        <authorList>
            <consortium name="DOE Joint Genome Institute"/>
            <person name="Ahrendt S."/>
            <person name="Riley R."/>
            <person name="Andreopoulos W."/>
            <person name="Labutti K."/>
            <person name="Pangilinan J."/>
            <person name="Ruiz-Duenas F.J."/>
            <person name="Barrasa J.M."/>
            <person name="Sanchez-Garcia M."/>
            <person name="Camarero S."/>
            <person name="Miyauchi S."/>
            <person name="Serrano A."/>
            <person name="Linde D."/>
            <person name="Babiker R."/>
            <person name="Drula E."/>
            <person name="Ayuso-Fernandez I."/>
            <person name="Pacheco R."/>
            <person name="Padilla G."/>
            <person name="Ferreira P."/>
            <person name="Barriuso J."/>
            <person name="Kellner H."/>
            <person name="Castanera R."/>
            <person name="Alfaro M."/>
            <person name="Ramirez L."/>
            <person name="Pisabarro A.G."/>
            <person name="Kuo A."/>
            <person name="Tritt A."/>
            <person name="Lipzen A."/>
            <person name="He G."/>
            <person name="Yan M."/>
            <person name="Ng V."/>
            <person name="Cullen D."/>
            <person name="Martin F."/>
            <person name="Rosso M.-N."/>
            <person name="Henrissat B."/>
            <person name="Hibbett D."/>
            <person name="Martinez A.T."/>
            <person name="Grigoriev I.V."/>
        </authorList>
    </citation>
    <scope>NUCLEOTIDE SEQUENCE</scope>
    <source>
        <strain evidence="1">MF-IS2</strain>
    </source>
</reference>
<proteinExistence type="predicted"/>
<comment type="caution">
    <text evidence="1">The sequence shown here is derived from an EMBL/GenBank/DDBJ whole genome shotgun (WGS) entry which is preliminary data.</text>
</comment>
<sequence>MAKQVLETEDCYMRDAVNVLRNSTHSFWNIGLHGWGHCDAAQDLEPYMIQIFKKASTY</sequence>
<dbReference type="Proteomes" id="UP000807342">
    <property type="component" value="Unassembled WGS sequence"/>
</dbReference>
<dbReference type="EMBL" id="MU153957">
    <property type="protein sequence ID" value="KAF9439560.1"/>
    <property type="molecule type" value="Genomic_DNA"/>
</dbReference>
<protein>
    <submittedName>
        <fullName evidence="1">Uncharacterized protein</fullName>
    </submittedName>
</protein>
<gene>
    <name evidence="1" type="ORF">P691DRAFT_806551</name>
</gene>
<evidence type="ECO:0000313" key="1">
    <source>
        <dbReference type="EMBL" id="KAF9439560.1"/>
    </source>
</evidence>
<feature type="non-terminal residue" evidence="1">
    <location>
        <position position="58"/>
    </location>
</feature>
<accession>A0A9P5WWM5</accession>
<dbReference type="AlphaFoldDB" id="A0A9P5WWM5"/>